<protein>
    <recommendedName>
        <fullName evidence="3">CHAD domain-containing protein</fullName>
    </recommendedName>
</protein>
<dbReference type="Proteomes" id="UP000317638">
    <property type="component" value="Unassembled WGS sequence"/>
</dbReference>
<reference evidence="1 2" key="1">
    <citation type="submission" date="2019-07" db="EMBL/GenBank/DDBJ databases">
        <authorList>
            <person name="Zhou L.-Y."/>
        </authorList>
    </citation>
    <scope>NUCLEOTIDE SEQUENCE [LARGE SCALE GENOMIC DNA]</scope>
    <source>
        <strain evidence="1 2">YIM 101269</strain>
    </source>
</reference>
<evidence type="ECO:0000313" key="2">
    <source>
        <dbReference type="Proteomes" id="UP000317638"/>
    </source>
</evidence>
<dbReference type="EMBL" id="VKKG01000002">
    <property type="protein sequence ID" value="TRY18540.1"/>
    <property type="molecule type" value="Genomic_DNA"/>
</dbReference>
<dbReference type="AlphaFoldDB" id="A0A553K1F9"/>
<proteinExistence type="predicted"/>
<evidence type="ECO:0008006" key="3">
    <source>
        <dbReference type="Google" id="ProtNLM"/>
    </source>
</evidence>
<dbReference type="OrthoDB" id="3726668at2"/>
<organism evidence="1 2">
    <name type="scientific">Tessaracoccus rhinocerotis</name>
    <dbReference type="NCBI Taxonomy" id="1689449"/>
    <lineage>
        <taxon>Bacteria</taxon>
        <taxon>Bacillati</taxon>
        <taxon>Actinomycetota</taxon>
        <taxon>Actinomycetes</taxon>
        <taxon>Propionibacteriales</taxon>
        <taxon>Propionibacteriaceae</taxon>
        <taxon>Tessaracoccus</taxon>
    </lineage>
</organism>
<gene>
    <name evidence="1" type="ORF">FOJ82_05265</name>
</gene>
<dbReference type="RefSeq" id="WP_143937436.1">
    <property type="nucleotide sequence ID" value="NZ_VKKG01000002.1"/>
</dbReference>
<sequence>MGKKHKSAMRFHVPFTATAPPMTSRAVGIVRLTQRRASGTSTDVTIIDSPDNRLLRSGVTVSHRVCEGLGHWVLEAPAWAPRLPAHRSEPVGATAELPLEYAMLVRPIARGAVLGPVAALDIERTEYTMLGPEDAPVAAIVDEQVAVRRGGVTTARYRETTITPTVEFTPQQREFVLSSMLSVSATPVDSFPSLQQRLGPPATGMTDFPQPQPVRRDSTLEELVTAVFARDLHDLVDTLLDLASARPDDVAVLNSQLATVARDVRGFAHALDPQWCRSVQELVSGAPFGSIGDAVPVALRVADTLVGAVHAPRLGDTSHDLAAPLLHRRAQQGVYILADRCRALEESSPDKQWEGALQAAEQLAVSAAVASLLPGKPLTKIVRLLDELSTHLRSCVAPPDEPVALEGLTLEEAFREGARAERRRFTMVNSRARFVAQWPERIAKLRKYQEKAKKKR</sequence>
<dbReference type="SUPFAM" id="SSF55154">
    <property type="entry name" value="CYTH-like phosphatases"/>
    <property type="match status" value="1"/>
</dbReference>
<evidence type="ECO:0000313" key="1">
    <source>
        <dbReference type="EMBL" id="TRY18540.1"/>
    </source>
</evidence>
<name>A0A553K1F9_9ACTN</name>
<dbReference type="InterPro" id="IPR033469">
    <property type="entry name" value="CYTH-like_dom_sf"/>
</dbReference>
<comment type="caution">
    <text evidence="1">The sequence shown here is derived from an EMBL/GenBank/DDBJ whole genome shotgun (WGS) entry which is preliminary data.</text>
</comment>
<accession>A0A553K1F9</accession>
<keyword evidence="2" id="KW-1185">Reference proteome</keyword>